<dbReference type="EMBL" id="JAPZBU010000003">
    <property type="protein sequence ID" value="KAJ5413691.1"/>
    <property type="molecule type" value="Genomic_DNA"/>
</dbReference>
<keyword evidence="4" id="KW-1185">Reference proteome</keyword>
<dbReference type="InterPro" id="IPR058913">
    <property type="entry name" value="Integrase_dom_put"/>
</dbReference>
<dbReference type="Pfam" id="PF14420">
    <property type="entry name" value="Clr5"/>
    <property type="match status" value="1"/>
</dbReference>
<gene>
    <name evidence="3" type="ORF">N7509_000318</name>
</gene>
<reference evidence="3" key="2">
    <citation type="journal article" date="2023" name="IMA Fungus">
        <title>Comparative genomic study of the Penicillium genus elucidates a diverse pangenome and 15 lateral gene transfer events.</title>
        <authorList>
            <person name="Petersen C."/>
            <person name="Sorensen T."/>
            <person name="Nielsen M.R."/>
            <person name="Sondergaard T.E."/>
            <person name="Sorensen J.L."/>
            <person name="Fitzpatrick D.A."/>
            <person name="Frisvad J.C."/>
            <person name="Nielsen K.L."/>
        </authorList>
    </citation>
    <scope>NUCLEOTIDE SEQUENCE</scope>
    <source>
        <strain evidence="3">IBT 29677</strain>
    </source>
</reference>
<evidence type="ECO:0000313" key="3">
    <source>
        <dbReference type="EMBL" id="KAJ5413691.1"/>
    </source>
</evidence>
<accession>A0A9W9WA35</accession>
<dbReference type="InterPro" id="IPR025676">
    <property type="entry name" value="Clr5_dom"/>
</dbReference>
<dbReference type="Pfam" id="PF24764">
    <property type="entry name" value="rva_4"/>
    <property type="match status" value="1"/>
</dbReference>
<dbReference type="PANTHER" id="PTHR46791">
    <property type="entry name" value="EXPRESSED PROTEIN"/>
    <property type="match status" value="1"/>
</dbReference>
<comment type="caution">
    <text evidence="3">The sequence shown here is derived from an EMBL/GenBank/DDBJ whole genome shotgun (WGS) entry which is preliminary data.</text>
</comment>
<evidence type="ECO:0008006" key="5">
    <source>
        <dbReference type="Google" id="ProtNLM"/>
    </source>
</evidence>
<organism evidence="3 4">
    <name type="scientific">Penicillium cosmopolitanum</name>
    <dbReference type="NCBI Taxonomy" id="1131564"/>
    <lineage>
        <taxon>Eukaryota</taxon>
        <taxon>Fungi</taxon>
        <taxon>Dikarya</taxon>
        <taxon>Ascomycota</taxon>
        <taxon>Pezizomycotina</taxon>
        <taxon>Eurotiomycetes</taxon>
        <taxon>Eurotiomycetidae</taxon>
        <taxon>Eurotiales</taxon>
        <taxon>Aspergillaceae</taxon>
        <taxon>Penicillium</taxon>
    </lineage>
</organism>
<feature type="domain" description="Integrase core" evidence="2">
    <location>
        <begin position="187"/>
        <end position="366"/>
    </location>
</feature>
<evidence type="ECO:0000259" key="2">
    <source>
        <dbReference type="Pfam" id="PF24764"/>
    </source>
</evidence>
<feature type="domain" description="Clr5" evidence="1">
    <location>
        <begin position="6"/>
        <end position="54"/>
    </location>
</feature>
<evidence type="ECO:0000259" key="1">
    <source>
        <dbReference type="Pfam" id="PF14420"/>
    </source>
</evidence>
<protein>
    <recommendedName>
        <fullName evidence="5">Clr5 domain-containing protein</fullName>
    </recommendedName>
</protein>
<dbReference type="OrthoDB" id="5392716at2759"/>
<dbReference type="AlphaFoldDB" id="A0A9W9WA35"/>
<evidence type="ECO:0000313" key="4">
    <source>
        <dbReference type="Proteomes" id="UP001147747"/>
    </source>
</evidence>
<dbReference type="RefSeq" id="XP_056493547.1">
    <property type="nucleotide sequence ID" value="XM_056624965.1"/>
</dbReference>
<sequence length="497" mass="57742">MPRPQIDLEPYKEEITLLYSQNIAIANIQTIIQSHGVNISLRTLKTRLSSWGLRREIPSQNEALHARLLTLITEAGLSPKETLEVLQKEGFQVSEPTLKRLRKQLGIQLRTDCPLQRQQQRLEIEVLLTEELGIGDAEGYRRRVLYHHLRRHGFLFPQHRVFEVYRSLRPDSLLRRSYDLQRSRGEYWCPGPNFVWHVDGYMKLAQFGVEVYAAIDGYSRYILWIYVGISTHTAVSVLSQFLDTLADLSYQPEIIRSDLGLETSLIGDAQWALRQVFDPEAAHGDCFWLGRSTDNQRIEAWWAQLSKSCTFLYYHYFRELQEQGLFSGSVPEQVALLAVYMPTLRRVIGEYAKTWNIHNIRKQKSRPNAVTGKPFMNYFNASKPDYQRAVDPMLLHELQEDVRDWDKDEYLPPDVLAWCHQQLQEIGAELYGPGNGFNPEDPPSRVPAEVSQPYRVEYLELRRRALLHDQLDEYPVLCLTSKPLGAWDWEPSEAQEG</sequence>
<name>A0A9W9WA35_9EURO</name>
<dbReference type="GeneID" id="81363945"/>
<dbReference type="Proteomes" id="UP001147747">
    <property type="component" value="Unassembled WGS sequence"/>
</dbReference>
<dbReference type="PANTHER" id="PTHR46791:SF5">
    <property type="entry name" value="CLR5 DOMAIN-CONTAINING PROTEIN-RELATED"/>
    <property type="match status" value="1"/>
</dbReference>
<reference evidence="3" key="1">
    <citation type="submission" date="2022-12" db="EMBL/GenBank/DDBJ databases">
        <authorList>
            <person name="Petersen C."/>
        </authorList>
    </citation>
    <scope>NUCLEOTIDE SEQUENCE</scope>
    <source>
        <strain evidence="3">IBT 29677</strain>
    </source>
</reference>
<proteinExistence type="predicted"/>